<gene>
    <name evidence="3" type="ORF">CLV57_2298</name>
</gene>
<proteinExistence type="predicted"/>
<keyword evidence="2" id="KW-0472">Membrane</keyword>
<protein>
    <recommendedName>
        <fullName evidence="5">CHASE3 domain sensor protein</fullName>
    </recommendedName>
</protein>
<evidence type="ECO:0000256" key="1">
    <source>
        <dbReference type="SAM" id="Coils"/>
    </source>
</evidence>
<feature type="transmembrane region" description="Helical" evidence="2">
    <location>
        <begin position="143"/>
        <end position="162"/>
    </location>
</feature>
<evidence type="ECO:0008006" key="5">
    <source>
        <dbReference type="Google" id="ProtNLM"/>
    </source>
</evidence>
<sequence length="177" mass="20455">MLLCTVINTAAFGQGRSDSAAYEMQRKKINSMLNERSAKFGQYDASLSQHTGIFGLQTKKDIRRSNEILMDIVRTDNEIYRQLKILLDYRAFQQTQVQQKAKQVENSQLGFLYSIKKLQDEVAKLRSANEKQAKETERANRNFYIAAALIVLFVVWLLRTAMKNRNKKLAERTITVN</sequence>
<keyword evidence="4" id="KW-1185">Reference proteome</keyword>
<accession>A0A2H9VLH9</accession>
<comment type="caution">
    <text evidence="3">The sequence shown here is derived from an EMBL/GenBank/DDBJ whole genome shotgun (WGS) entry which is preliminary data.</text>
</comment>
<evidence type="ECO:0000313" key="4">
    <source>
        <dbReference type="Proteomes" id="UP000242687"/>
    </source>
</evidence>
<evidence type="ECO:0000313" key="3">
    <source>
        <dbReference type="EMBL" id="PJJ79173.1"/>
    </source>
</evidence>
<dbReference type="EMBL" id="PGFJ01000002">
    <property type="protein sequence ID" value="PJJ79173.1"/>
    <property type="molecule type" value="Genomic_DNA"/>
</dbReference>
<organism evidence="3 4">
    <name type="scientific">Mucilaginibacter auburnensis</name>
    <dbReference type="NCBI Taxonomy" id="1457233"/>
    <lineage>
        <taxon>Bacteria</taxon>
        <taxon>Pseudomonadati</taxon>
        <taxon>Bacteroidota</taxon>
        <taxon>Sphingobacteriia</taxon>
        <taxon>Sphingobacteriales</taxon>
        <taxon>Sphingobacteriaceae</taxon>
        <taxon>Mucilaginibacter</taxon>
    </lineage>
</organism>
<keyword evidence="2" id="KW-1133">Transmembrane helix</keyword>
<name>A0A2H9VLH9_9SPHI</name>
<evidence type="ECO:0000256" key="2">
    <source>
        <dbReference type="SAM" id="Phobius"/>
    </source>
</evidence>
<dbReference type="AlphaFoldDB" id="A0A2H9VLH9"/>
<keyword evidence="1" id="KW-0175">Coiled coil</keyword>
<dbReference type="Proteomes" id="UP000242687">
    <property type="component" value="Unassembled WGS sequence"/>
</dbReference>
<feature type="coiled-coil region" evidence="1">
    <location>
        <begin position="115"/>
        <end position="142"/>
    </location>
</feature>
<reference evidence="3 4" key="1">
    <citation type="submission" date="2017-11" db="EMBL/GenBank/DDBJ databases">
        <title>Genomic Encyclopedia of Archaeal and Bacterial Type Strains, Phase II (KMG-II): From Individual Species to Whole Genera.</title>
        <authorList>
            <person name="Goeker M."/>
        </authorList>
    </citation>
    <scope>NUCLEOTIDE SEQUENCE [LARGE SCALE GENOMIC DNA]</scope>
    <source>
        <strain evidence="3 4">DSM 28175</strain>
    </source>
</reference>
<keyword evidence="2" id="KW-0812">Transmembrane</keyword>